<sequence>MHPYGCVENAAFEEGRAIVSNGSGTDCKDGRVRERIGDMMQKLKKVAAVAVMVGGIGVVGSGVASAGDGPFLVDNVQVLECEQSFDGGLAFAPVNPVTVGGDNAQNIGNFCAQVNAED</sequence>
<keyword evidence="1" id="KW-0812">Transmembrane</keyword>
<protein>
    <recommendedName>
        <fullName evidence="4">Secreted protein</fullName>
    </recommendedName>
</protein>
<accession>A0ABP6TTE8</accession>
<comment type="caution">
    <text evidence="2">The sequence shown here is derived from an EMBL/GenBank/DDBJ whole genome shotgun (WGS) entry which is preliminary data.</text>
</comment>
<evidence type="ECO:0000256" key="1">
    <source>
        <dbReference type="SAM" id="Phobius"/>
    </source>
</evidence>
<evidence type="ECO:0000313" key="3">
    <source>
        <dbReference type="Proteomes" id="UP001501455"/>
    </source>
</evidence>
<gene>
    <name evidence="2" type="ORF">GCM10019016_056940</name>
</gene>
<evidence type="ECO:0008006" key="4">
    <source>
        <dbReference type="Google" id="ProtNLM"/>
    </source>
</evidence>
<reference evidence="3" key="1">
    <citation type="journal article" date="2019" name="Int. J. Syst. Evol. Microbiol.">
        <title>The Global Catalogue of Microorganisms (GCM) 10K type strain sequencing project: providing services to taxonomists for standard genome sequencing and annotation.</title>
        <authorList>
            <consortium name="The Broad Institute Genomics Platform"/>
            <consortium name="The Broad Institute Genome Sequencing Center for Infectious Disease"/>
            <person name="Wu L."/>
            <person name="Ma J."/>
        </authorList>
    </citation>
    <scope>NUCLEOTIDE SEQUENCE [LARGE SCALE GENOMIC DNA]</scope>
    <source>
        <strain evidence="3">JCM 4816</strain>
    </source>
</reference>
<dbReference type="EMBL" id="BAAAXF010000037">
    <property type="protein sequence ID" value="GAA3498591.1"/>
    <property type="molecule type" value="Genomic_DNA"/>
</dbReference>
<dbReference type="Proteomes" id="UP001501455">
    <property type="component" value="Unassembled WGS sequence"/>
</dbReference>
<evidence type="ECO:0000313" key="2">
    <source>
        <dbReference type="EMBL" id="GAA3498591.1"/>
    </source>
</evidence>
<feature type="transmembrane region" description="Helical" evidence="1">
    <location>
        <begin position="46"/>
        <end position="66"/>
    </location>
</feature>
<name>A0ABP6TTE8_9ACTN</name>
<proteinExistence type="predicted"/>
<organism evidence="2 3">
    <name type="scientific">Streptomyces prasinosporus</name>
    <dbReference type="NCBI Taxonomy" id="68256"/>
    <lineage>
        <taxon>Bacteria</taxon>
        <taxon>Bacillati</taxon>
        <taxon>Actinomycetota</taxon>
        <taxon>Actinomycetes</taxon>
        <taxon>Kitasatosporales</taxon>
        <taxon>Streptomycetaceae</taxon>
        <taxon>Streptomyces</taxon>
        <taxon>Streptomyces albogriseolus group</taxon>
    </lineage>
</organism>
<keyword evidence="1" id="KW-0472">Membrane</keyword>
<keyword evidence="3" id="KW-1185">Reference proteome</keyword>
<keyword evidence="1" id="KW-1133">Transmembrane helix</keyword>